<keyword evidence="1" id="KW-0472">Membrane</keyword>
<dbReference type="RefSeq" id="WP_190327933.1">
    <property type="nucleotide sequence ID" value="NZ_CP061171.1"/>
</dbReference>
<name>A0ABX6TJ24_9SPHI</name>
<evidence type="ECO:0008006" key="4">
    <source>
        <dbReference type="Google" id="ProtNLM"/>
    </source>
</evidence>
<keyword evidence="3" id="KW-1185">Reference proteome</keyword>
<reference evidence="2 3" key="1">
    <citation type="submission" date="2020-09" db="EMBL/GenBank/DDBJ databases">
        <title>Pedobacter sp. SW-16 isolated from soil near Yeocheon.</title>
        <authorList>
            <person name="Im H.S."/>
            <person name="Joung Y."/>
            <person name="Lee S.-S."/>
        </authorList>
    </citation>
    <scope>NUCLEOTIDE SEQUENCE [LARGE SCALE GENOMIC DNA]</scope>
    <source>
        <strain evidence="2 3">SW-16</strain>
    </source>
</reference>
<evidence type="ECO:0000313" key="3">
    <source>
        <dbReference type="Proteomes" id="UP000516439"/>
    </source>
</evidence>
<accession>A0ABX6TJ24</accession>
<gene>
    <name evidence="2" type="ORF">H9N25_03310</name>
</gene>
<dbReference type="Proteomes" id="UP000516439">
    <property type="component" value="Chromosome"/>
</dbReference>
<feature type="transmembrane region" description="Helical" evidence="1">
    <location>
        <begin position="116"/>
        <end position="137"/>
    </location>
</feature>
<feature type="transmembrane region" description="Helical" evidence="1">
    <location>
        <begin position="76"/>
        <end position="96"/>
    </location>
</feature>
<evidence type="ECO:0000313" key="2">
    <source>
        <dbReference type="EMBL" id="QNR85518.1"/>
    </source>
</evidence>
<dbReference type="EMBL" id="CP061171">
    <property type="protein sequence ID" value="QNR85518.1"/>
    <property type="molecule type" value="Genomic_DNA"/>
</dbReference>
<keyword evidence="1" id="KW-1133">Transmembrane helix</keyword>
<proteinExistence type="predicted"/>
<evidence type="ECO:0000256" key="1">
    <source>
        <dbReference type="SAM" id="Phobius"/>
    </source>
</evidence>
<protein>
    <recommendedName>
        <fullName evidence="4">DUF4149 domain-containing protein</fullName>
    </recommendedName>
</protein>
<sequence>MKKLITIFCVIFWAGLIGGISFLEAPLKFQAPGITIPLGLGIGQLVFQALNKIEIVLVIIILACSLPAPLKNSRSILLFSITILLMVDTFWLLPVLDERAKQVLAGNAPIKSYHHILYIIIDTIKFLSLIALGFLSLKSLYHEKRYS</sequence>
<feature type="transmembrane region" description="Helical" evidence="1">
    <location>
        <begin position="46"/>
        <end position="64"/>
    </location>
</feature>
<keyword evidence="1" id="KW-0812">Transmembrane</keyword>
<organism evidence="2 3">
    <name type="scientific">Pedobacter riviphilus</name>
    <dbReference type="NCBI Taxonomy" id="2766984"/>
    <lineage>
        <taxon>Bacteria</taxon>
        <taxon>Pseudomonadati</taxon>
        <taxon>Bacteroidota</taxon>
        <taxon>Sphingobacteriia</taxon>
        <taxon>Sphingobacteriales</taxon>
        <taxon>Sphingobacteriaceae</taxon>
        <taxon>Pedobacter</taxon>
    </lineage>
</organism>